<evidence type="ECO:0000313" key="3">
    <source>
        <dbReference type="EMBL" id="KZT20718.1"/>
    </source>
</evidence>
<dbReference type="InterPro" id="IPR015797">
    <property type="entry name" value="NUDIX_hydrolase-like_dom_sf"/>
</dbReference>
<accession>A0A165P9K4</accession>
<keyword evidence="1" id="KW-0378">Hydrolase</keyword>
<organism evidence="3 4">
    <name type="scientific">Neolentinus lepideus HHB14362 ss-1</name>
    <dbReference type="NCBI Taxonomy" id="1314782"/>
    <lineage>
        <taxon>Eukaryota</taxon>
        <taxon>Fungi</taxon>
        <taxon>Dikarya</taxon>
        <taxon>Basidiomycota</taxon>
        <taxon>Agaricomycotina</taxon>
        <taxon>Agaricomycetes</taxon>
        <taxon>Gloeophyllales</taxon>
        <taxon>Gloeophyllaceae</taxon>
        <taxon>Neolentinus</taxon>
    </lineage>
</organism>
<evidence type="ECO:0000259" key="2">
    <source>
        <dbReference type="PROSITE" id="PS51462"/>
    </source>
</evidence>
<feature type="non-terminal residue" evidence="3">
    <location>
        <position position="1"/>
    </location>
</feature>
<dbReference type="STRING" id="1314782.A0A165P9K4"/>
<dbReference type="PRINTS" id="PR00502">
    <property type="entry name" value="NUDIXFAMILY"/>
</dbReference>
<dbReference type="OrthoDB" id="276276at2759"/>
<dbReference type="InterPro" id="IPR020476">
    <property type="entry name" value="Nudix_hydrolase"/>
</dbReference>
<dbReference type="PROSITE" id="PS51462">
    <property type="entry name" value="NUDIX"/>
    <property type="match status" value="1"/>
</dbReference>
<evidence type="ECO:0000313" key="4">
    <source>
        <dbReference type="Proteomes" id="UP000076761"/>
    </source>
</evidence>
<proteinExistence type="predicted"/>
<dbReference type="Proteomes" id="UP000076761">
    <property type="component" value="Unassembled WGS sequence"/>
</dbReference>
<name>A0A165P9K4_9AGAM</name>
<evidence type="ECO:0000256" key="1">
    <source>
        <dbReference type="ARBA" id="ARBA00022801"/>
    </source>
</evidence>
<dbReference type="InParanoid" id="A0A165P9K4"/>
<protein>
    <recommendedName>
        <fullName evidence="2">Nudix hydrolase domain-containing protein</fullName>
    </recommendedName>
</protein>
<gene>
    <name evidence="3" type="ORF">NEOLEDRAFT_1023646</name>
</gene>
<reference evidence="3 4" key="1">
    <citation type="journal article" date="2016" name="Mol. Biol. Evol.">
        <title>Comparative Genomics of Early-Diverging Mushroom-Forming Fungi Provides Insights into the Origins of Lignocellulose Decay Capabilities.</title>
        <authorList>
            <person name="Nagy L.G."/>
            <person name="Riley R."/>
            <person name="Tritt A."/>
            <person name="Adam C."/>
            <person name="Daum C."/>
            <person name="Floudas D."/>
            <person name="Sun H."/>
            <person name="Yadav J.S."/>
            <person name="Pangilinan J."/>
            <person name="Larsson K.H."/>
            <person name="Matsuura K."/>
            <person name="Barry K."/>
            <person name="Labutti K."/>
            <person name="Kuo R."/>
            <person name="Ohm R.A."/>
            <person name="Bhattacharya S.S."/>
            <person name="Shirouzu T."/>
            <person name="Yoshinaga Y."/>
            <person name="Martin F.M."/>
            <person name="Grigoriev I.V."/>
            <person name="Hibbett D.S."/>
        </authorList>
    </citation>
    <scope>NUCLEOTIDE SEQUENCE [LARGE SCALE GENOMIC DNA]</scope>
    <source>
        <strain evidence="3 4">HHB14362 ss-1</strain>
    </source>
</reference>
<dbReference type="InterPro" id="IPR000086">
    <property type="entry name" value="NUDIX_hydrolase_dom"/>
</dbReference>
<keyword evidence="4" id="KW-1185">Reference proteome</keyword>
<dbReference type="Gene3D" id="3.90.79.10">
    <property type="entry name" value="Nucleoside Triphosphate Pyrophosphohydrolase"/>
    <property type="match status" value="1"/>
</dbReference>
<feature type="domain" description="Nudix hydrolase" evidence="2">
    <location>
        <begin position="1"/>
        <end position="99"/>
    </location>
</feature>
<dbReference type="Pfam" id="PF00293">
    <property type="entry name" value="NUDIX"/>
    <property type="match status" value="1"/>
</dbReference>
<dbReference type="AlphaFoldDB" id="A0A165P9K4"/>
<dbReference type="SUPFAM" id="SSF55811">
    <property type="entry name" value="Nudix"/>
    <property type="match status" value="1"/>
</dbReference>
<dbReference type="EMBL" id="KV425616">
    <property type="protein sequence ID" value="KZT20718.1"/>
    <property type="molecule type" value="Genomic_DNA"/>
</dbReference>
<dbReference type="GO" id="GO:0016787">
    <property type="term" value="F:hydrolase activity"/>
    <property type="evidence" value="ECO:0007669"/>
    <property type="project" value="UniProtKB-KW"/>
</dbReference>
<sequence length="100" mass="11187">GVWEIPCGHVEPGDATIVDAVVRETRQETGLRVAEVVGEFEHLVYTDAQERKTIQLNFAVTVEDGAVDEHREHAWVGEQDLGAYALTEGMDKVVRDALRW</sequence>
<feature type="non-terminal residue" evidence="3">
    <location>
        <position position="100"/>
    </location>
</feature>